<sequence length="106" mass="10706">HGRVFALNTLIAWSTLPIGFGLVAPYGAAVFDPLVAPDGPLASTAGVLVGTGEGRGVGLMYVLFALAMAVVALVALRSRLPSLVDGGADALPDDLVGLQALGRRPL</sequence>
<feature type="transmembrane region" description="Helical" evidence="1">
    <location>
        <begin position="7"/>
        <end position="28"/>
    </location>
</feature>
<name>A0A4R4MD68_9ACTN</name>
<feature type="non-terminal residue" evidence="2">
    <location>
        <position position="1"/>
    </location>
</feature>
<keyword evidence="1" id="KW-0472">Membrane</keyword>
<gene>
    <name evidence="2" type="ORF">E1267_43810</name>
</gene>
<feature type="transmembrane region" description="Helical" evidence="1">
    <location>
        <begin position="58"/>
        <end position="76"/>
    </location>
</feature>
<dbReference type="AlphaFoldDB" id="A0A4R4MD68"/>
<dbReference type="EMBL" id="SMJZ01000438">
    <property type="protein sequence ID" value="TDB92553.1"/>
    <property type="molecule type" value="Genomic_DNA"/>
</dbReference>
<dbReference type="RefSeq" id="WP_132342226.1">
    <property type="nucleotide sequence ID" value="NZ_SMJZ01000438.1"/>
</dbReference>
<dbReference type="Proteomes" id="UP000295157">
    <property type="component" value="Unassembled WGS sequence"/>
</dbReference>
<comment type="caution">
    <text evidence="2">The sequence shown here is derived from an EMBL/GenBank/DDBJ whole genome shotgun (WGS) entry which is preliminary data.</text>
</comment>
<keyword evidence="3" id="KW-1185">Reference proteome</keyword>
<keyword evidence="1" id="KW-1133">Transmembrane helix</keyword>
<evidence type="ECO:0000313" key="2">
    <source>
        <dbReference type="EMBL" id="TDB92553.1"/>
    </source>
</evidence>
<evidence type="ECO:0000313" key="3">
    <source>
        <dbReference type="Proteomes" id="UP000295157"/>
    </source>
</evidence>
<organism evidence="2 3">
    <name type="scientific">Nonomuraea longispora</name>
    <dbReference type="NCBI Taxonomy" id="1848320"/>
    <lineage>
        <taxon>Bacteria</taxon>
        <taxon>Bacillati</taxon>
        <taxon>Actinomycetota</taxon>
        <taxon>Actinomycetes</taxon>
        <taxon>Streptosporangiales</taxon>
        <taxon>Streptosporangiaceae</taxon>
        <taxon>Nonomuraea</taxon>
    </lineage>
</organism>
<evidence type="ECO:0000256" key="1">
    <source>
        <dbReference type="SAM" id="Phobius"/>
    </source>
</evidence>
<accession>A0A4R4MD68</accession>
<proteinExistence type="predicted"/>
<reference evidence="2 3" key="1">
    <citation type="submission" date="2019-02" db="EMBL/GenBank/DDBJ databases">
        <title>Draft genome sequences of novel Actinobacteria.</title>
        <authorList>
            <person name="Sahin N."/>
            <person name="Ay H."/>
            <person name="Saygin H."/>
        </authorList>
    </citation>
    <scope>NUCLEOTIDE SEQUENCE [LARGE SCALE GENOMIC DNA]</scope>
    <source>
        <strain evidence="2 3">KC201</strain>
    </source>
</reference>
<dbReference type="OrthoDB" id="2472181at2"/>
<protein>
    <submittedName>
        <fullName evidence="2">Uncharacterized protein</fullName>
    </submittedName>
</protein>
<keyword evidence="1" id="KW-0812">Transmembrane</keyword>